<name>A0AAW2IG74_9NEOP</name>
<dbReference type="PANTHER" id="PTHR21354:SF0">
    <property type="entry name" value="ZINC FINGER PROTEIN 511"/>
    <property type="match status" value="1"/>
</dbReference>
<dbReference type="InterPro" id="IPR013087">
    <property type="entry name" value="Znf_C2H2_type"/>
</dbReference>
<evidence type="ECO:0000313" key="3">
    <source>
        <dbReference type="EMBL" id="KAL0280623.1"/>
    </source>
</evidence>
<dbReference type="PROSITE" id="PS00028">
    <property type="entry name" value="ZINC_FINGER_C2H2_1"/>
    <property type="match status" value="1"/>
</dbReference>
<dbReference type="InterPro" id="IPR039258">
    <property type="entry name" value="ZNF511"/>
</dbReference>
<dbReference type="SMART" id="SM00355">
    <property type="entry name" value="ZnF_C2H2"/>
    <property type="match status" value="3"/>
</dbReference>
<feature type="domain" description="C2H2-type" evidence="2">
    <location>
        <begin position="84"/>
        <end position="105"/>
    </location>
</feature>
<evidence type="ECO:0000256" key="1">
    <source>
        <dbReference type="SAM" id="MobiDB-lite"/>
    </source>
</evidence>
<sequence length="231" mass="26810">MNEDVLDLIKSLGVGCRHPKDEFFREGDQINKVHKIFGIHEVDDEEFYHKSFGLFSCNIPGCTVSCGTVYEYDQHYNSCHRFSCSQCNKYLPSAHLLDLHLMEVHDAYFAALAEKKAMFQCYVKECKTVFQTPQFRRDHCIKEHKFPSNFRFDDCKKKKNAAKGMRKSKKENQDVEMSENIKDDVKMDVSHESNVQKVKSTARKGGNYSSKRKPVLDLDCFVKDLKESLPN</sequence>
<evidence type="ECO:0000259" key="2">
    <source>
        <dbReference type="PROSITE" id="PS00028"/>
    </source>
</evidence>
<reference evidence="3" key="1">
    <citation type="journal article" date="2024" name="Gigascience">
        <title>Chromosome-level genome of the poultry shaft louse Menopon gallinae provides insight into the host-switching and adaptive evolution of parasitic lice.</title>
        <authorList>
            <person name="Xu Y."/>
            <person name="Ma L."/>
            <person name="Liu S."/>
            <person name="Liang Y."/>
            <person name="Liu Q."/>
            <person name="He Z."/>
            <person name="Tian L."/>
            <person name="Duan Y."/>
            <person name="Cai W."/>
            <person name="Li H."/>
            <person name="Song F."/>
        </authorList>
    </citation>
    <scope>NUCLEOTIDE SEQUENCE</scope>
    <source>
        <strain evidence="3">Cailab_2023a</strain>
    </source>
</reference>
<comment type="caution">
    <text evidence="3">The sequence shown here is derived from an EMBL/GenBank/DDBJ whole genome shotgun (WGS) entry which is preliminary data.</text>
</comment>
<dbReference type="PANTHER" id="PTHR21354">
    <property type="entry name" value="ZINC FINGER PROTEIN 511"/>
    <property type="match status" value="1"/>
</dbReference>
<organism evidence="3">
    <name type="scientific">Menopon gallinae</name>
    <name type="common">poultry shaft louse</name>
    <dbReference type="NCBI Taxonomy" id="328185"/>
    <lineage>
        <taxon>Eukaryota</taxon>
        <taxon>Metazoa</taxon>
        <taxon>Ecdysozoa</taxon>
        <taxon>Arthropoda</taxon>
        <taxon>Hexapoda</taxon>
        <taxon>Insecta</taxon>
        <taxon>Pterygota</taxon>
        <taxon>Neoptera</taxon>
        <taxon>Paraneoptera</taxon>
        <taxon>Psocodea</taxon>
        <taxon>Troctomorpha</taxon>
        <taxon>Phthiraptera</taxon>
        <taxon>Amblycera</taxon>
        <taxon>Menoponidae</taxon>
        <taxon>Menopon</taxon>
    </lineage>
</organism>
<feature type="region of interest" description="Disordered" evidence="1">
    <location>
        <begin position="163"/>
        <end position="212"/>
    </location>
</feature>
<proteinExistence type="predicted"/>
<accession>A0AAW2IG74</accession>
<gene>
    <name evidence="3" type="ORF">PYX00_001855</name>
</gene>
<feature type="compositionally biased region" description="Basic and acidic residues" evidence="1">
    <location>
        <begin position="179"/>
        <end position="191"/>
    </location>
</feature>
<dbReference type="AlphaFoldDB" id="A0AAW2IG74"/>
<protein>
    <recommendedName>
        <fullName evidence="2">C2H2-type domain-containing protein</fullName>
    </recommendedName>
</protein>
<dbReference type="EMBL" id="JARGDH010000001">
    <property type="protein sequence ID" value="KAL0280623.1"/>
    <property type="molecule type" value="Genomic_DNA"/>
</dbReference>